<keyword evidence="1" id="KW-0732">Signal</keyword>
<comment type="caution">
    <text evidence="2">The sequence shown here is derived from an EMBL/GenBank/DDBJ whole genome shotgun (WGS) entry which is preliminary data.</text>
</comment>
<gene>
    <name evidence="2" type="ORF">PVAND_015876</name>
</gene>
<proteinExistence type="predicted"/>
<dbReference type="Proteomes" id="UP001107558">
    <property type="component" value="Chromosome 4"/>
</dbReference>
<reference evidence="2" key="1">
    <citation type="submission" date="2021-03" db="EMBL/GenBank/DDBJ databases">
        <title>Chromosome level genome of the anhydrobiotic midge Polypedilum vanderplanki.</title>
        <authorList>
            <person name="Yoshida Y."/>
            <person name="Kikawada T."/>
            <person name="Gusev O."/>
        </authorList>
    </citation>
    <scope>NUCLEOTIDE SEQUENCE</scope>
    <source>
        <strain evidence="2">NIAS01</strain>
        <tissue evidence="2">Whole body or cell culture</tissue>
    </source>
</reference>
<evidence type="ECO:0000313" key="2">
    <source>
        <dbReference type="EMBL" id="KAG5667911.1"/>
    </source>
</evidence>
<evidence type="ECO:0000256" key="1">
    <source>
        <dbReference type="SAM" id="SignalP"/>
    </source>
</evidence>
<feature type="signal peptide" evidence="1">
    <location>
        <begin position="1"/>
        <end position="20"/>
    </location>
</feature>
<organism evidence="2 3">
    <name type="scientific">Polypedilum vanderplanki</name>
    <name type="common">Sleeping chironomid midge</name>
    <dbReference type="NCBI Taxonomy" id="319348"/>
    <lineage>
        <taxon>Eukaryota</taxon>
        <taxon>Metazoa</taxon>
        <taxon>Ecdysozoa</taxon>
        <taxon>Arthropoda</taxon>
        <taxon>Hexapoda</taxon>
        <taxon>Insecta</taxon>
        <taxon>Pterygota</taxon>
        <taxon>Neoptera</taxon>
        <taxon>Endopterygota</taxon>
        <taxon>Diptera</taxon>
        <taxon>Nematocera</taxon>
        <taxon>Chironomoidea</taxon>
        <taxon>Chironomidae</taxon>
        <taxon>Chironominae</taxon>
        <taxon>Polypedilum</taxon>
        <taxon>Polypedilum</taxon>
    </lineage>
</organism>
<dbReference type="AlphaFoldDB" id="A0A9J6BE66"/>
<sequence>MKFSIVIFLILTIFVFIAESKKCFFVTNAPVTTTQLSTKTTEVPTATETYTTTQILTTLPQTTESLTTTEATTTQILTTLPQTTESSTTTEATTTQILTTLPQTTESLTTTEATTTEILTTLPQTTESSTTTEATTTQILTTLPQTTESSTTTVAPKLVACHSWQDYNNDSAPETNGFLVGNSLINHSPFYIGMGSDGTNILPGRIQITTTDTGTNQKLPGLYAPWETEEYIPISKYLVVENGCNCTWMDNNIGFGQPGFVITNDKFCHYAFGLHTSANGEYAIARICTSRPKERGETLMQYYIDVNNTEKSEPLTQVLVCQKYIYV</sequence>
<accession>A0A9J6BE66</accession>
<keyword evidence="3" id="KW-1185">Reference proteome</keyword>
<name>A0A9J6BE66_POLVA</name>
<dbReference type="EMBL" id="JADBJN010000004">
    <property type="protein sequence ID" value="KAG5667911.1"/>
    <property type="molecule type" value="Genomic_DNA"/>
</dbReference>
<evidence type="ECO:0000313" key="3">
    <source>
        <dbReference type="Proteomes" id="UP001107558"/>
    </source>
</evidence>
<protein>
    <submittedName>
        <fullName evidence="2">Uncharacterized protein</fullName>
    </submittedName>
</protein>
<feature type="chain" id="PRO_5039950308" evidence="1">
    <location>
        <begin position="21"/>
        <end position="327"/>
    </location>
</feature>